<sequence>MRLSSRVRVVRVTRVHPARGRVTGTDDHELPFFDAMQVSKIPIQLLFLFDGPDLPPFPSMVSALRSSLADCLAVFFPLAGELAFRRSSGAVVLDCSSAAASSGVRFVEAEYLGGADDMRRMARQDEHDTEAFIQLVPELDVAQLPAPVLAVQVTRGQGAVAVGVSMHHAVADGLALWQFMRAWSTATREGSPAAAGLVPPTFDRGAILRHPMAAELYRMVLRMWAPELPLLSPQPSRDDDEMVRRTFVLTADRIQALKQHIGGGDVEVVVPTTYVAVLSLAWVSIIHAKSMDHAVDAYFMAMADCRRRMRPPLGDGYFGNCIRGCLARANVGDLCGEGGLARAAAAIQEGIREVVDKEDPLEGMERLPEVIGGIPKDRLTTGGSSHRFMAYETDFGWGAPTRVEIVSMFKPELIMLHGARDRGAVQVSLELTTPIMEAFATTFLSNYYFLPSKM</sequence>
<dbReference type="Proteomes" id="UP001732700">
    <property type="component" value="Chromosome 6D"/>
</dbReference>
<reference evidence="1" key="1">
    <citation type="submission" date="2021-05" db="EMBL/GenBank/DDBJ databases">
        <authorList>
            <person name="Scholz U."/>
            <person name="Mascher M."/>
            <person name="Fiebig A."/>
        </authorList>
    </citation>
    <scope>NUCLEOTIDE SEQUENCE [LARGE SCALE GENOMIC DNA]</scope>
</reference>
<name>A0ACD5ZG36_AVESA</name>
<keyword evidence="2" id="KW-1185">Reference proteome</keyword>
<protein>
    <submittedName>
        <fullName evidence="1">Uncharacterized protein</fullName>
    </submittedName>
</protein>
<reference evidence="1" key="2">
    <citation type="submission" date="2025-09" db="UniProtKB">
        <authorList>
            <consortium name="EnsemblPlants"/>
        </authorList>
    </citation>
    <scope>IDENTIFICATION</scope>
</reference>
<dbReference type="EnsemblPlants" id="AVESA.00010b.r2.6DG1186350.1">
    <property type="protein sequence ID" value="AVESA.00010b.r2.6DG1186350.1.CDS"/>
    <property type="gene ID" value="AVESA.00010b.r2.6DG1186350"/>
</dbReference>
<organism evidence="1 2">
    <name type="scientific">Avena sativa</name>
    <name type="common">Oat</name>
    <dbReference type="NCBI Taxonomy" id="4498"/>
    <lineage>
        <taxon>Eukaryota</taxon>
        <taxon>Viridiplantae</taxon>
        <taxon>Streptophyta</taxon>
        <taxon>Embryophyta</taxon>
        <taxon>Tracheophyta</taxon>
        <taxon>Spermatophyta</taxon>
        <taxon>Magnoliopsida</taxon>
        <taxon>Liliopsida</taxon>
        <taxon>Poales</taxon>
        <taxon>Poaceae</taxon>
        <taxon>BOP clade</taxon>
        <taxon>Pooideae</taxon>
        <taxon>Poodae</taxon>
        <taxon>Poeae</taxon>
        <taxon>Poeae Chloroplast Group 1 (Aveneae type)</taxon>
        <taxon>Aveninae</taxon>
        <taxon>Avena</taxon>
    </lineage>
</organism>
<evidence type="ECO:0000313" key="2">
    <source>
        <dbReference type="Proteomes" id="UP001732700"/>
    </source>
</evidence>
<proteinExistence type="predicted"/>
<evidence type="ECO:0000313" key="1">
    <source>
        <dbReference type="EnsemblPlants" id="AVESA.00010b.r2.6DG1186350.1.CDS"/>
    </source>
</evidence>
<accession>A0ACD5ZG36</accession>